<feature type="domain" description="SfsA N-terminal OB" evidence="3">
    <location>
        <begin position="13"/>
        <end position="80"/>
    </location>
</feature>
<dbReference type="eggNOG" id="COG1489">
    <property type="taxonomic scope" value="Bacteria"/>
</dbReference>
<protein>
    <recommendedName>
        <fullName evidence="1">Sugar fermentation stimulation protein homolog</fullName>
    </recommendedName>
</protein>
<keyword evidence="5" id="KW-1185">Reference proteome</keyword>
<reference evidence="4 5" key="1">
    <citation type="submission" date="2006-02" db="EMBL/GenBank/DDBJ databases">
        <authorList>
            <person name="Moran M.A."/>
            <person name="Kjelleberg S."/>
            <person name="Egan S."/>
            <person name="Saunders N."/>
            <person name="Thomas T."/>
            <person name="Ferriera S."/>
            <person name="Johnson J."/>
            <person name="Kravitz S."/>
            <person name="Halpern A."/>
            <person name="Remington K."/>
            <person name="Beeson K."/>
            <person name="Tran B."/>
            <person name="Rogers Y.-H."/>
            <person name="Friedman R."/>
            <person name="Venter J.C."/>
        </authorList>
    </citation>
    <scope>NUCLEOTIDE SEQUENCE [LARGE SCALE GENOMIC DNA]</scope>
    <source>
        <strain evidence="4 5">D2</strain>
    </source>
</reference>
<dbReference type="HOGENOM" id="CLU_052299_2_0_6"/>
<dbReference type="GO" id="GO:0003677">
    <property type="term" value="F:DNA binding"/>
    <property type="evidence" value="ECO:0007669"/>
    <property type="project" value="InterPro"/>
</dbReference>
<dbReference type="InterPro" id="IPR041465">
    <property type="entry name" value="SfsA_N"/>
</dbReference>
<dbReference type="Gene3D" id="3.40.1350.60">
    <property type="match status" value="1"/>
</dbReference>
<evidence type="ECO:0000256" key="1">
    <source>
        <dbReference type="HAMAP-Rule" id="MF_00095"/>
    </source>
</evidence>
<comment type="similarity">
    <text evidence="1">Belongs to the SfsA family.</text>
</comment>
<dbReference type="FunFam" id="3.40.1350.60:FF:000001">
    <property type="entry name" value="Sugar fermentation stimulation protein A"/>
    <property type="match status" value="1"/>
</dbReference>
<dbReference type="EMBL" id="AAOH01000002">
    <property type="protein sequence ID" value="EAR29797.1"/>
    <property type="molecule type" value="Genomic_DNA"/>
</dbReference>
<accession>A4C743</accession>
<dbReference type="Proteomes" id="UP000006201">
    <property type="component" value="Unassembled WGS sequence"/>
</dbReference>
<dbReference type="HAMAP" id="MF_00095">
    <property type="entry name" value="SfsA"/>
    <property type="match status" value="1"/>
</dbReference>
<dbReference type="NCBIfam" id="TIGR00230">
    <property type="entry name" value="sfsA"/>
    <property type="match status" value="1"/>
</dbReference>
<sequence>MKFEPALQSATLIKRYKRFLVDIVKEDHTQCTIHCANTGAMTGCADSGYRAFYSTSSNTKRKYPHSLELTQNMQGQLICVNTALANKIVLEALHLNQIPELDGYNTITAEVKYGSENSRIDILLSQNQTDKCYVEIKSVTLLGDNHQGFFPDAVSTRGQKHLRELIEMKQQGHRAVLLFLVQHQGIQSVKPAAHIDPNYALGINAALKAGVEVLCYNTHISAKEITLNKRLTFSC</sequence>
<dbReference type="InterPro" id="IPR005224">
    <property type="entry name" value="SfsA"/>
</dbReference>
<evidence type="ECO:0000259" key="3">
    <source>
        <dbReference type="Pfam" id="PF17746"/>
    </source>
</evidence>
<organism evidence="4 5">
    <name type="scientific">Pseudoalteromonas tunicata D2</name>
    <dbReference type="NCBI Taxonomy" id="87626"/>
    <lineage>
        <taxon>Bacteria</taxon>
        <taxon>Pseudomonadati</taxon>
        <taxon>Pseudomonadota</taxon>
        <taxon>Gammaproteobacteria</taxon>
        <taxon>Alteromonadales</taxon>
        <taxon>Pseudoalteromonadaceae</taxon>
        <taxon>Pseudoalteromonas</taxon>
    </lineage>
</organism>
<dbReference type="Pfam" id="PF03749">
    <property type="entry name" value="SfsA"/>
    <property type="match status" value="1"/>
</dbReference>
<comment type="caution">
    <text evidence="4">The sequence shown here is derived from an EMBL/GenBank/DDBJ whole genome shotgun (WGS) entry which is preliminary data.</text>
</comment>
<evidence type="ECO:0000313" key="4">
    <source>
        <dbReference type="EMBL" id="EAR29797.1"/>
    </source>
</evidence>
<evidence type="ECO:0000313" key="5">
    <source>
        <dbReference type="Proteomes" id="UP000006201"/>
    </source>
</evidence>
<dbReference type="OrthoDB" id="9802365at2"/>
<dbReference type="CDD" id="cd22359">
    <property type="entry name" value="SfsA-like_bacterial"/>
    <property type="match status" value="1"/>
</dbReference>
<dbReference type="FunFam" id="2.40.50.580:FF:000001">
    <property type="entry name" value="Sugar fermentation stimulation protein A"/>
    <property type="match status" value="1"/>
</dbReference>
<gene>
    <name evidence="1" type="primary">sfsA</name>
    <name evidence="4" type="ORF">PTD2_13294</name>
</gene>
<dbReference type="InterPro" id="IPR040452">
    <property type="entry name" value="SfsA_C"/>
</dbReference>
<dbReference type="RefSeq" id="WP_009837671.1">
    <property type="nucleotide sequence ID" value="NZ_AAOH01000002.1"/>
</dbReference>
<proteinExistence type="inferred from homology"/>
<dbReference type="PANTHER" id="PTHR30545:SF2">
    <property type="entry name" value="SUGAR FERMENTATION STIMULATION PROTEIN A"/>
    <property type="match status" value="1"/>
</dbReference>
<dbReference type="PANTHER" id="PTHR30545">
    <property type="entry name" value="SUGAR FERMENTATION STIMULATION PROTEIN A"/>
    <property type="match status" value="1"/>
</dbReference>
<name>A4C743_9GAMM</name>
<feature type="domain" description="Sugar fermentation stimulation protein C-terminal" evidence="2">
    <location>
        <begin position="84"/>
        <end position="223"/>
    </location>
</feature>
<dbReference type="AlphaFoldDB" id="A4C743"/>
<dbReference type="Pfam" id="PF17746">
    <property type="entry name" value="SfsA_N"/>
    <property type="match status" value="1"/>
</dbReference>
<dbReference type="Gene3D" id="2.40.50.580">
    <property type="match status" value="1"/>
</dbReference>
<dbReference type="STRING" id="87626.PTD2_13294"/>
<evidence type="ECO:0000259" key="2">
    <source>
        <dbReference type="Pfam" id="PF03749"/>
    </source>
</evidence>